<reference evidence="2 3" key="2">
    <citation type="journal article" date="2017" name="Front. Plant Sci.">
        <title>Gene Classification and Mining of Molecular Markers Useful in Red Clover (Trifolium pratense) Breeding.</title>
        <authorList>
            <person name="Istvanek J."/>
            <person name="Dluhosova J."/>
            <person name="Dluhos P."/>
            <person name="Patkova L."/>
            <person name="Nedelnik J."/>
            <person name="Repkova J."/>
        </authorList>
    </citation>
    <scope>NUCLEOTIDE SEQUENCE [LARGE SCALE GENOMIC DNA]</scope>
    <source>
        <strain evidence="3">cv. Tatra</strain>
        <tissue evidence="2">Young leaves</tissue>
    </source>
</reference>
<evidence type="ECO:0000256" key="1">
    <source>
        <dbReference type="SAM" id="MobiDB-lite"/>
    </source>
</evidence>
<dbReference type="Proteomes" id="UP000236291">
    <property type="component" value="Unassembled WGS sequence"/>
</dbReference>
<evidence type="ECO:0000313" key="3">
    <source>
        <dbReference type="Proteomes" id="UP000236291"/>
    </source>
</evidence>
<feature type="region of interest" description="Disordered" evidence="1">
    <location>
        <begin position="1"/>
        <end position="60"/>
    </location>
</feature>
<organism evidence="2 3">
    <name type="scientific">Trifolium pratense</name>
    <name type="common">Red clover</name>
    <dbReference type="NCBI Taxonomy" id="57577"/>
    <lineage>
        <taxon>Eukaryota</taxon>
        <taxon>Viridiplantae</taxon>
        <taxon>Streptophyta</taxon>
        <taxon>Embryophyta</taxon>
        <taxon>Tracheophyta</taxon>
        <taxon>Spermatophyta</taxon>
        <taxon>Magnoliopsida</taxon>
        <taxon>eudicotyledons</taxon>
        <taxon>Gunneridae</taxon>
        <taxon>Pentapetalae</taxon>
        <taxon>rosids</taxon>
        <taxon>fabids</taxon>
        <taxon>Fabales</taxon>
        <taxon>Fabaceae</taxon>
        <taxon>Papilionoideae</taxon>
        <taxon>50 kb inversion clade</taxon>
        <taxon>NPAAA clade</taxon>
        <taxon>Hologalegina</taxon>
        <taxon>IRL clade</taxon>
        <taxon>Trifolieae</taxon>
        <taxon>Trifolium</taxon>
    </lineage>
</organism>
<reference evidence="2 3" key="1">
    <citation type="journal article" date="2014" name="Am. J. Bot.">
        <title>Genome assembly and annotation for red clover (Trifolium pratense; Fabaceae).</title>
        <authorList>
            <person name="Istvanek J."/>
            <person name="Jaros M."/>
            <person name="Krenek A."/>
            <person name="Repkova J."/>
        </authorList>
    </citation>
    <scope>NUCLEOTIDE SEQUENCE [LARGE SCALE GENOMIC DNA]</scope>
    <source>
        <strain evidence="3">cv. Tatra</strain>
        <tissue evidence="2">Young leaves</tissue>
    </source>
</reference>
<name>A0A2K3NH29_TRIPR</name>
<accession>A0A2K3NH29</accession>
<sequence length="60" mass="6166">MASTAVATADSPQHPITEPSPSSVDRNDSSNSSPNFFADAEFQDGMGGSSCVPNKFSDGD</sequence>
<dbReference type="AlphaFoldDB" id="A0A2K3NH29"/>
<gene>
    <name evidence="2" type="ORF">L195_g025642</name>
</gene>
<proteinExistence type="predicted"/>
<comment type="caution">
    <text evidence="2">The sequence shown here is derived from an EMBL/GenBank/DDBJ whole genome shotgun (WGS) entry which is preliminary data.</text>
</comment>
<dbReference type="EMBL" id="ASHM01021216">
    <property type="protein sequence ID" value="PNY02336.1"/>
    <property type="molecule type" value="Genomic_DNA"/>
</dbReference>
<protein>
    <submittedName>
        <fullName evidence="2">Uncharacterized protein</fullName>
    </submittedName>
</protein>
<feature type="compositionally biased region" description="Low complexity" evidence="1">
    <location>
        <begin position="19"/>
        <end position="35"/>
    </location>
</feature>
<evidence type="ECO:0000313" key="2">
    <source>
        <dbReference type="EMBL" id="PNY02336.1"/>
    </source>
</evidence>